<dbReference type="RefSeq" id="WP_123937818.1">
    <property type="nucleotide sequence ID" value="NZ_BNEG01000005.1"/>
</dbReference>
<evidence type="ECO:0000256" key="1">
    <source>
        <dbReference type="SAM" id="SignalP"/>
    </source>
</evidence>
<evidence type="ECO:0000313" key="3">
    <source>
        <dbReference type="Proteomes" id="UP000758701"/>
    </source>
</evidence>
<reference evidence="2 3" key="1">
    <citation type="submission" date="2021-06" db="EMBL/GenBank/DDBJ databases">
        <title>Ecological speciation of a Streptomyces species isolated from different habitats and geographic origins.</title>
        <authorList>
            <person name="Wang J."/>
        </authorList>
    </citation>
    <scope>NUCLEOTIDE SEQUENCE [LARGE SCALE GENOMIC DNA]</scope>
    <source>
        <strain evidence="2 3">FXJ8.012</strain>
    </source>
</reference>
<dbReference type="EMBL" id="JAHSTP010000015">
    <property type="protein sequence ID" value="MBZ6155286.1"/>
    <property type="molecule type" value="Genomic_DNA"/>
</dbReference>
<gene>
    <name evidence="2" type="ORF">KVH32_29580</name>
</gene>
<evidence type="ECO:0000313" key="2">
    <source>
        <dbReference type="EMBL" id="MBZ6155286.1"/>
    </source>
</evidence>
<feature type="chain" id="PRO_5045994071" evidence="1">
    <location>
        <begin position="39"/>
        <end position="89"/>
    </location>
</feature>
<feature type="signal peptide" evidence="1">
    <location>
        <begin position="1"/>
        <end position="38"/>
    </location>
</feature>
<proteinExistence type="predicted"/>
<protein>
    <submittedName>
        <fullName evidence="2">Uncharacterized protein</fullName>
    </submittedName>
</protein>
<accession>A0ABS7WBE6</accession>
<dbReference type="Proteomes" id="UP000758701">
    <property type="component" value="Unassembled WGS sequence"/>
</dbReference>
<keyword evidence="3" id="KW-1185">Reference proteome</keyword>
<organism evidence="2 3">
    <name type="scientific">Streptomyces olivaceus</name>
    <dbReference type="NCBI Taxonomy" id="47716"/>
    <lineage>
        <taxon>Bacteria</taxon>
        <taxon>Bacillati</taxon>
        <taxon>Actinomycetota</taxon>
        <taxon>Actinomycetes</taxon>
        <taxon>Kitasatosporales</taxon>
        <taxon>Streptomycetaceae</taxon>
        <taxon>Streptomyces</taxon>
    </lineage>
</organism>
<sequence>MTFVQYISTMEVIMSKRLLTAGLLAAGLVVAGASAAAAGDHGNEQGGAFGGGYSQDAYVGVFANAGGPNGASYLENGAAHADGGFFAHR</sequence>
<name>A0ABS7WBE6_STROV</name>
<keyword evidence="1" id="KW-0732">Signal</keyword>
<comment type="caution">
    <text evidence="2">The sequence shown here is derived from an EMBL/GenBank/DDBJ whole genome shotgun (WGS) entry which is preliminary data.</text>
</comment>